<evidence type="ECO:0000256" key="6">
    <source>
        <dbReference type="SAM" id="MobiDB-lite"/>
    </source>
</evidence>
<dbReference type="OMA" id="QHAKRNA"/>
<dbReference type="GO" id="GO:0006887">
    <property type="term" value="P:exocytosis"/>
    <property type="evidence" value="ECO:0007669"/>
    <property type="project" value="UniProtKB-KW"/>
</dbReference>
<dbReference type="GO" id="GO:0019905">
    <property type="term" value="F:syntaxin binding"/>
    <property type="evidence" value="ECO:0007669"/>
    <property type="project" value="InterPro"/>
</dbReference>
<dbReference type="OrthoDB" id="5988134at2759"/>
<dbReference type="KEGG" id="epa:110237684"/>
<dbReference type="EnsemblMetazoa" id="XM_021043299.2">
    <property type="protein sequence ID" value="XP_020898958.1"/>
    <property type="gene ID" value="LOC110237684"/>
</dbReference>
<dbReference type="PANTHER" id="PTHR16705">
    <property type="entry name" value="COMPLEXIN"/>
    <property type="match status" value="1"/>
</dbReference>
<feature type="compositionally biased region" description="Basic and acidic residues" evidence="6">
    <location>
        <begin position="27"/>
        <end position="84"/>
    </location>
</feature>
<organism evidence="7 8">
    <name type="scientific">Exaiptasia diaphana</name>
    <name type="common">Tropical sea anemone</name>
    <name type="synonym">Aiptasia pulchella</name>
    <dbReference type="NCBI Taxonomy" id="2652724"/>
    <lineage>
        <taxon>Eukaryota</taxon>
        <taxon>Metazoa</taxon>
        <taxon>Cnidaria</taxon>
        <taxon>Anthozoa</taxon>
        <taxon>Hexacorallia</taxon>
        <taxon>Actiniaria</taxon>
        <taxon>Aiptasiidae</taxon>
        <taxon>Exaiptasia</taxon>
    </lineage>
</organism>
<dbReference type="InterPro" id="IPR008849">
    <property type="entry name" value="Synaphin"/>
</dbReference>
<dbReference type="PANTHER" id="PTHR16705:SF4">
    <property type="entry name" value="COMPLEXIN"/>
    <property type="match status" value="1"/>
</dbReference>
<dbReference type="GO" id="GO:0031201">
    <property type="term" value="C:SNARE complex"/>
    <property type="evidence" value="ECO:0007669"/>
    <property type="project" value="TreeGrafter"/>
</dbReference>
<dbReference type="Gene3D" id="1.20.5.580">
    <property type="entry name" value="Single Helix bin"/>
    <property type="match status" value="1"/>
</dbReference>
<evidence type="ECO:0000256" key="4">
    <source>
        <dbReference type="ARBA" id="ARBA00022775"/>
    </source>
</evidence>
<dbReference type="GO" id="GO:0006836">
    <property type="term" value="P:neurotransmitter transport"/>
    <property type="evidence" value="ECO:0007669"/>
    <property type="project" value="UniProtKB-KW"/>
</dbReference>
<evidence type="ECO:0000313" key="8">
    <source>
        <dbReference type="Proteomes" id="UP000887567"/>
    </source>
</evidence>
<proteinExistence type="inferred from homology"/>
<sequence length="112" mass="12841">MNTVAKSIVSNKLSSLGRNIGLEDDNKDNKDDTPLSSKELRKIQEKEAAEKAKREQKYAKRNAEREKKREDIRAKYGLQKDDQKGQSLSRKGSSPAEETKSEKDEEKQCRLM</sequence>
<evidence type="ECO:0000256" key="1">
    <source>
        <dbReference type="ARBA" id="ARBA00005396"/>
    </source>
</evidence>
<name>A0A913X506_EXADI</name>
<evidence type="ECO:0000256" key="5">
    <source>
        <dbReference type="ARBA" id="ARBA00037297"/>
    </source>
</evidence>
<evidence type="ECO:0000256" key="3">
    <source>
        <dbReference type="ARBA" id="ARBA00022483"/>
    </source>
</evidence>
<keyword evidence="3" id="KW-0268">Exocytosis</keyword>
<dbReference type="Proteomes" id="UP000887567">
    <property type="component" value="Unplaced"/>
</dbReference>
<reference evidence="7" key="1">
    <citation type="submission" date="2022-11" db="UniProtKB">
        <authorList>
            <consortium name="EnsemblMetazoa"/>
        </authorList>
    </citation>
    <scope>IDENTIFICATION</scope>
</reference>
<protein>
    <submittedName>
        <fullName evidence="7">Uncharacterized protein</fullName>
    </submittedName>
</protein>
<dbReference type="RefSeq" id="XP_020898958.1">
    <property type="nucleotide sequence ID" value="XM_021043299.2"/>
</dbReference>
<evidence type="ECO:0000313" key="7">
    <source>
        <dbReference type="EnsemblMetazoa" id="XP_020898958.1"/>
    </source>
</evidence>
<evidence type="ECO:0000256" key="2">
    <source>
        <dbReference type="ARBA" id="ARBA00022448"/>
    </source>
</evidence>
<comment type="similarity">
    <text evidence="1">Belongs to the complexin/synaphin family.</text>
</comment>
<keyword evidence="2" id="KW-0813">Transport</keyword>
<dbReference type="GeneID" id="110237684"/>
<feature type="region of interest" description="Disordered" evidence="6">
    <location>
        <begin position="1"/>
        <end position="112"/>
    </location>
</feature>
<feature type="compositionally biased region" description="Basic and acidic residues" evidence="6">
    <location>
        <begin position="97"/>
        <end position="112"/>
    </location>
</feature>
<dbReference type="AlphaFoldDB" id="A0A913X506"/>
<comment type="function">
    <text evidence="5">Positively regulates a late step in synaptic vesicle exocytosis.</text>
</comment>
<keyword evidence="4" id="KW-0532">Neurotransmitter transport</keyword>
<feature type="compositionally biased region" description="Polar residues" evidence="6">
    <location>
        <begin position="1"/>
        <end position="17"/>
    </location>
</feature>
<keyword evidence="8" id="KW-1185">Reference proteome</keyword>
<dbReference type="Pfam" id="PF05835">
    <property type="entry name" value="Synaphin"/>
    <property type="match status" value="1"/>
</dbReference>
<accession>A0A913X506</accession>